<dbReference type="EMBL" id="APVH01000027">
    <property type="protein sequence ID" value="EPX82121.1"/>
    <property type="molecule type" value="Genomic_DNA"/>
</dbReference>
<name>S9QL23_9RHOB</name>
<sequence length="63" mass="7077">MPLNTFDPSAFKIAQARALRRRQLWHSARMACPDYVSFRANLSAIERAVALLLAEEFGDQIAA</sequence>
<dbReference type="HOGENOM" id="CLU_2883331_0_0_5"/>
<dbReference type="AlphaFoldDB" id="S9QL23"/>
<reference evidence="2" key="1">
    <citation type="journal article" date="2014" name="Stand. Genomic Sci.">
        <title>Genome sequence of the exopolysaccharide-producing Salipiger mucosus type strain (DSM 16094(T)), a moderately halophilic member of the Roseobacter clade.</title>
        <authorList>
            <person name="Riedel T."/>
            <person name="Spring S."/>
            <person name="Fiebig A."/>
            <person name="Petersen J."/>
            <person name="Kyrpides N.C."/>
            <person name="Goker M."/>
            <person name="Klenk H.P."/>
        </authorList>
    </citation>
    <scope>NUCLEOTIDE SEQUENCE [LARGE SCALE GENOMIC DNA]</scope>
    <source>
        <strain evidence="2">DSM 16094</strain>
    </source>
</reference>
<organism evidence="1 2">
    <name type="scientific">Salipiger mucosus DSM 16094</name>
    <dbReference type="NCBI Taxonomy" id="1123237"/>
    <lineage>
        <taxon>Bacteria</taxon>
        <taxon>Pseudomonadati</taxon>
        <taxon>Pseudomonadota</taxon>
        <taxon>Alphaproteobacteria</taxon>
        <taxon>Rhodobacterales</taxon>
        <taxon>Roseobacteraceae</taxon>
        <taxon>Salipiger</taxon>
    </lineage>
</organism>
<evidence type="ECO:0000313" key="1">
    <source>
        <dbReference type="EMBL" id="EPX82121.1"/>
    </source>
</evidence>
<keyword evidence="2" id="KW-1185">Reference proteome</keyword>
<dbReference type="STRING" id="1123237.Salmuc_02490"/>
<dbReference type="RefSeq" id="WP_020043261.1">
    <property type="nucleotide sequence ID" value="NZ_KE557276.1"/>
</dbReference>
<accession>S9QL23</accession>
<dbReference type="Proteomes" id="UP000015347">
    <property type="component" value="Unassembled WGS sequence"/>
</dbReference>
<gene>
    <name evidence="1" type="ORF">Salmuc_02490</name>
</gene>
<proteinExistence type="predicted"/>
<protein>
    <submittedName>
        <fullName evidence="1">Uncharacterized protein</fullName>
    </submittedName>
</protein>
<comment type="caution">
    <text evidence="1">The sequence shown here is derived from an EMBL/GenBank/DDBJ whole genome shotgun (WGS) entry which is preliminary data.</text>
</comment>
<evidence type="ECO:0000313" key="2">
    <source>
        <dbReference type="Proteomes" id="UP000015347"/>
    </source>
</evidence>